<accession>A0A267FIS0</accession>
<keyword evidence="4" id="KW-1185">Reference proteome</keyword>
<evidence type="ECO:0000256" key="1">
    <source>
        <dbReference type="ARBA" id="ARBA00022737"/>
    </source>
</evidence>
<evidence type="ECO:0000313" key="4">
    <source>
        <dbReference type="Proteomes" id="UP000215902"/>
    </source>
</evidence>
<dbReference type="SUPFAM" id="SSF82895">
    <property type="entry name" value="TSP-1 type 1 repeat"/>
    <property type="match status" value="2"/>
</dbReference>
<evidence type="ECO:0000313" key="3">
    <source>
        <dbReference type="EMBL" id="PAA73678.1"/>
    </source>
</evidence>
<dbReference type="Gene3D" id="2.20.100.10">
    <property type="entry name" value="Thrombospondin type-1 (TSP1) repeat"/>
    <property type="match status" value="2"/>
</dbReference>
<dbReference type="EMBL" id="NIVC01001000">
    <property type="protein sequence ID" value="PAA73678.1"/>
    <property type="molecule type" value="Genomic_DNA"/>
</dbReference>
<dbReference type="STRING" id="282301.A0A267FIS0"/>
<dbReference type="SMART" id="SM00209">
    <property type="entry name" value="TSP1"/>
    <property type="match status" value="3"/>
</dbReference>
<dbReference type="Pfam" id="PF00090">
    <property type="entry name" value="TSP_1"/>
    <property type="match status" value="2"/>
</dbReference>
<protein>
    <submittedName>
        <fullName evidence="3">Uncharacterized protein</fullName>
    </submittedName>
</protein>
<gene>
    <name evidence="3" type="ORF">BOX15_Mlig032991g1</name>
</gene>
<dbReference type="InterPro" id="IPR000884">
    <property type="entry name" value="TSP1_rpt"/>
</dbReference>
<dbReference type="PANTHER" id="PTHR22906">
    <property type="entry name" value="PROPERDIN"/>
    <property type="match status" value="1"/>
</dbReference>
<dbReference type="PANTHER" id="PTHR22906:SF21">
    <property type="entry name" value="SEMA DOMAIN-CONTAINING PROTEIN"/>
    <property type="match status" value="1"/>
</dbReference>
<proteinExistence type="predicted"/>
<keyword evidence="1" id="KW-0677">Repeat</keyword>
<evidence type="ECO:0000256" key="2">
    <source>
        <dbReference type="ARBA" id="ARBA00023157"/>
    </source>
</evidence>
<dbReference type="PROSITE" id="PS50092">
    <property type="entry name" value="TSP1"/>
    <property type="match status" value="2"/>
</dbReference>
<dbReference type="AlphaFoldDB" id="A0A267FIS0"/>
<keyword evidence="2" id="KW-1015">Disulfide bond</keyword>
<comment type="caution">
    <text evidence="3">The sequence shown here is derived from an EMBL/GenBank/DDBJ whole genome shotgun (WGS) entry which is preliminary data.</text>
</comment>
<dbReference type="InterPro" id="IPR036383">
    <property type="entry name" value="TSP1_rpt_sf"/>
</dbReference>
<dbReference type="OrthoDB" id="6273859at2759"/>
<name>A0A267FIS0_9PLAT</name>
<dbReference type="InterPro" id="IPR052065">
    <property type="entry name" value="Compl_asym_regulator"/>
</dbReference>
<organism evidence="3 4">
    <name type="scientific">Macrostomum lignano</name>
    <dbReference type="NCBI Taxonomy" id="282301"/>
    <lineage>
        <taxon>Eukaryota</taxon>
        <taxon>Metazoa</taxon>
        <taxon>Spiralia</taxon>
        <taxon>Lophotrochozoa</taxon>
        <taxon>Platyhelminthes</taxon>
        <taxon>Rhabditophora</taxon>
        <taxon>Macrostomorpha</taxon>
        <taxon>Macrostomida</taxon>
        <taxon>Macrostomidae</taxon>
        <taxon>Macrostomum</taxon>
    </lineage>
</organism>
<dbReference type="Proteomes" id="UP000215902">
    <property type="component" value="Unassembled WGS sequence"/>
</dbReference>
<reference evidence="3 4" key="1">
    <citation type="submission" date="2017-06" db="EMBL/GenBank/DDBJ databases">
        <title>A platform for efficient transgenesis in Macrostomum lignano, a flatworm model organism for stem cell research.</title>
        <authorList>
            <person name="Berezikov E."/>
        </authorList>
    </citation>
    <scope>NUCLEOTIDE SEQUENCE [LARGE SCALE GENOMIC DNA]</scope>
    <source>
        <strain evidence="3">DV1</strain>
        <tissue evidence="3">Whole organism</tissue>
    </source>
</reference>
<sequence>MEKERTAQVEASSGRKTDKAIPKTVLIQANTVSIGYLICSVSIPLTMLCVANINTACIALQRGLFCTASKSTGSFEWTQWTSCSLSCGSQQNRSRPAGSNRPAEVETRPCPTENSTLCKFASGFQWTDWSSWTPCSKSCIEGVQQRTRSCQDTSTSRLMRNDPSKCLSGTAIETQSCNVGTPCGNATWTHWSQWGLCKQIKSPLKFRFRECVYDNMNVADKYCAGLYFESDVCNF</sequence>